<reference evidence="3" key="1">
    <citation type="journal article" date="2019" name="Int. J. Syst. Evol. Microbiol.">
        <title>The Global Catalogue of Microorganisms (GCM) 10K type strain sequencing project: providing services to taxonomists for standard genome sequencing and annotation.</title>
        <authorList>
            <consortium name="The Broad Institute Genomics Platform"/>
            <consortium name="The Broad Institute Genome Sequencing Center for Infectious Disease"/>
            <person name="Wu L."/>
            <person name="Ma J."/>
        </authorList>
    </citation>
    <scope>NUCLEOTIDE SEQUENCE [LARGE SCALE GENOMIC DNA]</scope>
    <source>
        <strain evidence="3">CCM 7480</strain>
    </source>
</reference>
<feature type="domain" description="AB hydrolase-1" evidence="1">
    <location>
        <begin position="60"/>
        <end position="168"/>
    </location>
</feature>
<dbReference type="SUPFAM" id="SSF53474">
    <property type="entry name" value="alpha/beta-Hydrolases"/>
    <property type="match status" value="1"/>
</dbReference>
<keyword evidence="2" id="KW-0378">Hydrolase</keyword>
<keyword evidence="3" id="KW-1185">Reference proteome</keyword>
<organism evidence="2 3">
    <name type="scientific">Massilia haematophila</name>
    <dbReference type="NCBI Taxonomy" id="457923"/>
    <lineage>
        <taxon>Bacteria</taxon>
        <taxon>Pseudomonadati</taxon>
        <taxon>Pseudomonadota</taxon>
        <taxon>Betaproteobacteria</taxon>
        <taxon>Burkholderiales</taxon>
        <taxon>Oxalobacteraceae</taxon>
        <taxon>Telluria group</taxon>
        <taxon>Massilia</taxon>
    </lineage>
</organism>
<accession>A0ABV7PJ62</accession>
<dbReference type="Pfam" id="PF00561">
    <property type="entry name" value="Abhydrolase_1"/>
    <property type="match status" value="1"/>
</dbReference>
<name>A0ABV7PJ62_9BURK</name>
<proteinExistence type="predicted"/>
<dbReference type="Proteomes" id="UP001595665">
    <property type="component" value="Unassembled WGS sequence"/>
</dbReference>
<protein>
    <submittedName>
        <fullName evidence="2">Alpha/beta fold hydrolase</fullName>
    </submittedName>
</protein>
<sequence>MNAFLFVLAMLAVLLLGLAWFTHRTARRIEQFLPAKGRFVDVPGGRLHVRLHDSAGPAAPAVLLVHGLGGQMGHFDYGLAERLARSYRVAVVDRPGAGHSLRDALHAADICTQAAALAVLIRKLELGRPTVVGHSLGGAIALALALDHPDEVGALALVAPLTHTQETAPAVFKALTIETRWVRKLFAWTLATPGAIAGSKKVLERVFAPEPVPADFAVKGGGLLSLRPKQFLEASNDLQALPACMPAVEARYGELRLPVAVLYGRQDAILDWKQNGQGLVDRVAGARLELVDGGHMLPVTQPEVTADFVERVAGEHALQAATG</sequence>
<dbReference type="RefSeq" id="WP_379734324.1">
    <property type="nucleotide sequence ID" value="NZ_JBHRVV010000001.1"/>
</dbReference>
<dbReference type="PRINTS" id="PR00111">
    <property type="entry name" value="ABHYDROLASE"/>
</dbReference>
<evidence type="ECO:0000313" key="2">
    <source>
        <dbReference type="EMBL" id="MFC3457937.1"/>
    </source>
</evidence>
<gene>
    <name evidence="2" type="ORF">ACFOPH_06710</name>
</gene>
<dbReference type="GO" id="GO:0016787">
    <property type="term" value="F:hydrolase activity"/>
    <property type="evidence" value="ECO:0007669"/>
    <property type="project" value="UniProtKB-KW"/>
</dbReference>
<dbReference type="PANTHER" id="PTHR43798">
    <property type="entry name" value="MONOACYLGLYCEROL LIPASE"/>
    <property type="match status" value="1"/>
</dbReference>
<dbReference type="EMBL" id="JBHRVV010000001">
    <property type="protein sequence ID" value="MFC3457937.1"/>
    <property type="molecule type" value="Genomic_DNA"/>
</dbReference>
<evidence type="ECO:0000313" key="3">
    <source>
        <dbReference type="Proteomes" id="UP001595665"/>
    </source>
</evidence>
<dbReference type="PANTHER" id="PTHR43798:SF33">
    <property type="entry name" value="HYDROLASE, PUTATIVE (AFU_ORTHOLOGUE AFUA_2G14860)-RELATED"/>
    <property type="match status" value="1"/>
</dbReference>
<dbReference type="InterPro" id="IPR050266">
    <property type="entry name" value="AB_hydrolase_sf"/>
</dbReference>
<dbReference type="Gene3D" id="3.40.50.1820">
    <property type="entry name" value="alpha/beta hydrolase"/>
    <property type="match status" value="1"/>
</dbReference>
<evidence type="ECO:0000259" key="1">
    <source>
        <dbReference type="Pfam" id="PF00561"/>
    </source>
</evidence>
<comment type="caution">
    <text evidence="2">The sequence shown here is derived from an EMBL/GenBank/DDBJ whole genome shotgun (WGS) entry which is preliminary data.</text>
</comment>
<dbReference type="InterPro" id="IPR000073">
    <property type="entry name" value="AB_hydrolase_1"/>
</dbReference>
<dbReference type="InterPro" id="IPR029058">
    <property type="entry name" value="AB_hydrolase_fold"/>
</dbReference>